<dbReference type="HOGENOM" id="CLU_1603617_0_0_1"/>
<gene>
    <name evidence="1" type="ORF">GLOINDRAFT_5063</name>
</gene>
<protein>
    <submittedName>
        <fullName evidence="1">Uncharacterized protein</fullName>
    </submittedName>
</protein>
<dbReference type="EMBL" id="KI294674">
    <property type="protein sequence ID" value="ESA03960.1"/>
    <property type="molecule type" value="Genomic_DNA"/>
</dbReference>
<evidence type="ECO:0000313" key="1">
    <source>
        <dbReference type="EMBL" id="ESA03960.1"/>
    </source>
</evidence>
<dbReference type="AlphaFoldDB" id="U9T726"/>
<dbReference type="VEuPathDB" id="FungiDB:RhiirFUN_021042"/>
<reference evidence="1" key="1">
    <citation type="submission" date="2013-07" db="EMBL/GenBank/DDBJ databases">
        <title>The genome of an arbuscular mycorrhizal fungus provides insights into the evolution of the oldest plant symbiosis.</title>
        <authorList>
            <consortium name="DOE Joint Genome Institute"/>
            <person name="Tisserant E."/>
            <person name="Malbreil M."/>
            <person name="Kuo A."/>
            <person name="Kohler A."/>
            <person name="Symeonidi A."/>
            <person name="Balestrini R."/>
            <person name="Charron P."/>
            <person name="Duensing N."/>
            <person name="Frei-dit-Frey N."/>
            <person name="Gianinazzi-Pearson V."/>
            <person name="Gilbert B."/>
            <person name="Handa Y."/>
            <person name="Hijri M."/>
            <person name="Kaul R."/>
            <person name="Kawaguchi M."/>
            <person name="Krajinski F."/>
            <person name="Lammers P."/>
            <person name="Lapierre D."/>
            <person name="Masclaux F.G."/>
            <person name="Murat C."/>
            <person name="Morin E."/>
            <person name="Ndikumana S."/>
            <person name="Pagni M."/>
            <person name="Petitpierre D."/>
            <person name="Requena N."/>
            <person name="Rosikiewicz P."/>
            <person name="Riley R."/>
            <person name="Saito K."/>
            <person name="San Clemente H."/>
            <person name="Shapiro H."/>
            <person name="van Tuinen D."/>
            <person name="Becard G."/>
            <person name="Bonfante P."/>
            <person name="Paszkowski U."/>
            <person name="Shachar-Hill Y."/>
            <person name="Young J.P."/>
            <person name="Sanders I.R."/>
            <person name="Henrissat B."/>
            <person name="Rensing S.A."/>
            <person name="Grigoriev I.V."/>
            <person name="Corradi N."/>
            <person name="Roux C."/>
            <person name="Martin F."/>
        </authorList>
    </citation>
    <scope>NUCLEOTIDE SEQUENCE</scope>
    <source>
        <strain evidence="1">DAOM 197198</strain>
    </source>
</reference>
<name>U9T726_RHIID</name>
<organism evidence="1">
    <name type="scientific">Rhizophagus irregularis (strain DAOM 181602 / DAOM 197198 / MUCL 43194)</name>
    <name type="common">Arbuscular mycorrhizal fungus</name>
    <name type="synonym">Glomus intraradices</name>
    <dbReference type="NCBI Taxonomy" id="747089"/>
    <lineage>
        <taxon>Eukaryota</taxon>
        <taxon>Fungi</taxon>
        <taxon>Fungi incertae sedis</taxon>
        <taxon>Mucoromycota</taxon>
        <taxon>Glomeromycotina</taxon>
        <taxon>Glomeromycetes</taxon>
        <taxon>Glomerales</taxon>
        <taxon>Glomeraceae</taxon>
        <taxon>Rhizophagus</taxon>
    </lineage>
</organism>
<sequence length="166" mass="19514">MYVWKIPEFEVINEFQDETEKVCMSAEIHEGLPKYFTQQMRKNVLNKYSLIKTVTPAVLRMLYFDLTGDAATTLNAINPLEDPSIIFDLRVNSGFKGTKFNPFWEELNLYFNEETPAVDDRWHNTIMHMPLAISIHDLYNIILARLHIKSLPEVNSKYLYHWDVSL</sequence>
<proteinExistence type="predicted"/>
<accession>U9T726</accession>